<keyword evidence="6" id="KW-1185">Reference proteome</keyword>
<keyword evidence="3" id="KW-0804">Transcription</keyword>
<dbReference type="InterPro" id="IPR020449">
    <property type="entry name" value="Tscrpt_reg_AraC-type_HTH"/>
</dbReference>
<proteinExistence type="predicted"/>
<organism evidence="5 6">
    <name type="scientific">Nocardia neocaledoniensis</name>
    <dbReference type="NCBI Taxonomy" id="236511"/>
    <lineage>
        <taxon>Bacteria</taxon>
        <taxon>Bacillati</taxon>
        <taxon>Actinomycetota</taxon>
        <taxon>Actinomycetes</taxon>
        <taxon>Mycobacteriales</taxon>
        <taxon>Nocardiaceae</taxon>
        <taxon>Nocardia</taxon>
    </lineage>
</organism>
<dbReference type="PANTHER" id="PTHR46796:SF6">
    <property type="entry name" value="ARAC SUBFAMILY"/>
    <property type="match status" value="1"/>
</dbReference>
<dbReference type="SMART" id="SM00342">
    <property type="entry name" value="HTH_ARAC"/>
    <property type="match status" value="1"/>
</dbReference>
<evidence type="ECO:0000256" key="1">
    <source>
        <dbReference type="ARBA" id="ARBA00023015"/>
    </source>
</evidence>
<dbReference type="Pfam" id="PF14525">
    <property type="entry name" value="AraC_binding_2"/>
    <property type="match status" value="1"/>
</dbReference>
<gene>
    <name evidence="5" type="ORF">DFR69_103457</name>
</gene>
<dbReference type="InterPro" id="IPR050204">
    <property type="entry name" value="AraC_XylS_family_regulators"/>
</dbReference>
<dbReference type="InterPro" id="IPR035418">
    <property type="entry name" value="AraC-bd_2"/>
</dbReference>
<dbReference type="Pfam" id="PF12833">
    <property type="entry name" value="HTH_18"/>
    <property type="match status" value="1"/>
</dbReference>
<dbReference type="PROSITE" id="PS01124">
    <property type="entry name" value="HTH_ARAC_FAMILY_2"/>
    <property type="match status" value="1"/>
</dbReference>
<evidence type="ECO:0000313" key="6">
    <source>
        <dbReference type="Proteomes" id="UP000246410"/>
    </source>
</evidence>
<dbReference type="PRINTS" id="PR00032">
    <property type="entry name" value="HTHARAC"/>
</dbReference>
<dbReference type="SUPFAM" id="SSF46689">
    <property type="entry name" value="Homeodomain-like"/>
    <property type="match status" value="1"/>
</dbReference>
<dbReference type="InterPro" id="IPR009057">
    <property type="entry name" value="Homeodomain-like_sf"/>
</dbReference>
<evidence type="ECO:0000313" key="5">
    <source>
        <dbReference type="EMBL" id="PWV77857.1"/>
    </source>
</evidence>
<dbReference type="InterPro" id="IPR018060">
    <property type="entry name" value="HTH_AraC"/>
</dbReference>
<sequence>MEAMNPGEVVFGGPTLSTAEVPRRESFDLWASIVSEAMVGCSMEPLDDGPFHGSLTPKVTAESMSIAVVSNSAEIARRNQRHISRAPEPYVIAGLTLSGVVGLTSDEQVLPVPAGAMYLVDGERPQSVRTTAYQGILVRVPKAALLRTAGLGPGEFPSVTTVEPIAHGALVIDFFRRLATLPPETAAVPQLLNAGVELLGAAIAIRRGRGPSGHSAQTLDREYLVRFLRANLADPRLTAQSIAAACGMSRRKLFRAIGPDDGGPMALLRSMRVQHARELLIAGPDRTISSVARACGFATDRHFYRVFRGETGMTPAEYREYILSRPRHA</sequence>
<dbReference type="EMBL" id="QGTL01000003">
    <property type="protein sequence ID" value="PWV77857.1"/>
    <property type="molecule type" value="Genomic_DNA"/>
</dbReference>
<comment type="caution">
    <text evidence="5">The sequence shown here is derived from an EMBL/GenBank/DDBJ whole genome shotgun (WGS) entry which is preliminary data.</text>
</comment>
<reference evidence="5 6" key="1">
    <citation type="submission" date="2018-05" db="EMBL/GenBank/DDBJ databases">
        <title>Genomic Encyclopedia of Type Strains, Phase IV (KMG-IV): sequencing the most valuable type-strain genomes for metagenomic binning, comparative biology and taxonomic classification.</title>
        <authorList>
            <person name="Goeker M."/>
        </authorList>
    </citation>
    <scope>NUCLEOTIDE SEQUENCE [LARGE SCALE GENOMIC DNA]</scope>
    <source>
        <strain evidence="5 6">DSM 44717</strain>
    </source>
</reference>
<keyword evidence="2 5" id="KW-0238">DNA-binding</keyword>
<feature type="domain" description="HTH araC/xylS-type" evidence="4">
    <location>
        <begin position="222"/>
        <end position="321"/>
    </location>
</feature>
<evidence type="ECO:0000259" key="4">
    <source>
        <dbReference type="PROSITE" id="PS01124"/>
    </source>
</evidence>
<dbReference type="Gene3D" id="1.10.10.60">
    <property type="entry name" value="Homeodomain-like"/>
    <property type="match status" value="1"/>
</dbReference>
<accession>A0A317NSA3</accession>
<dbReference type="PANTHER" id="PTHR46796">
    <property type="entry name" value="HTH-TYPE TRANSCRIPTIONAL ACTIVATOR RHAS-RELATED"/>
    <property type="match status" value="1"/>
</dbReference>
<dbReference type="AlphaFoldDB" id="A0A317NSA3"/>
<name>A0A317NSA3_9NOCA</name>
<evidence type="ECO:0000256" key="2">
    <source>
        <dbReference type="ARBA" id="ARBA00023125"/>
    </source>
</evidence>
<protein>
    <submittedName>
        <fullName evidence="5">AraC-like DNA-binding protein</fullName>
    </submittedName>
</protein>
<keyword evidence="1" id="KW-0805">Transcription regulation</keyword>
<dbReference type="Proteomes" id="UP000246410">
    <property type="component" value="Unassembled WGS sequence"/>
</dbReference>
<dbReference type="GO" id="GO:0043565">
    <property type="term" value="F:sequence-specific DNA binding"/>
    <property type="evidence" value="ECO:0007669"/>
    <property type="project" value="InterPro"/>
</dbReference>
<evidence type="ECO:0000256" key="3">
    <source>
        <dbReference type="ARBA" id="ARBA00023163"/>
    </source>
</evidence>
<dbReference type="GO" id="GO:0003700">
    <property type="term" value="F:DNA-binding transcription factor activity"/>
    <property type="evidence" value="ECO:0007669"/>
    <property type="project" value="InterPro"/>
</dbReference>